<dbReference type="GO" id="GO:0000155">
    <property type="term" value="F:phosphorelay sensor kinase activity"/>
    <property type="evidence" value="ECO:0007669"/>
    <property type="project" value="InterPro"/>
</dbReference>
<dbReference type="PROSITE" id="PS50109">
    <property type="entry name" value="HIS_KIN"/>
    <property type="match status" value="1"/>
</dbReference>
<dbReference type="Pfam" id="PF00072">
    <property type="entry name" value="Response_reg"/>
    <property type="match status" value="1"/>
</dbReference>
<feature type="coiled-coil region" evidence="10">
    <location>
        <begin position="119"/>
        <end position="173"/>
    </location>
</feature>
<dbReference type="GO" id="GO:0046983">
    <property type="term" value="F:protein dimerization activity"/>
    <property type="evidence" value="ECO:0007669"/>
    <property type="project" value="InterPro"/>
</dbReference>
<feature type="modified residue" description="4-aspartylphosphate" evidence="9">
    <location>
        <position position="59"/>
    </location>
</feature>
<evidence type="ECO:0000313" key="14">
    <source>
        <dbReference type="Proteomes" id="UP001165986"/>
    </source>
</evidence>
<dbReference type="PROSITE" id="PS50110">
    <property type="entry name" value="RESPONSE_REGULATORY"/>
    <property type="match status" value="1"/>
</dbReference>
<dbReference type="InterPro" id="IPR011712">
    <property type="entry name" value="Sig_transdc_His_kin_sub3_dim/P"/>
</dbReference>
<dbReference type="InterPro" id="IPR005467">
    <property type="entry name" value="His_kinase_dom"/>
</dbReference>
<dbReference type="EMBL" id="VJXY01000010">
    <property type="protein sequence ID" value="MBD6616448.1"/>
    <property type="molecule type" value="Genomic_DNA"/>
</dbReference>
<dbReference type="Proteomes" id="UP001165986">
    <property type="component" value="Unassembled WGS sequence"/>
</dbReference>
<dbReference type="Gene3D" id="1.20.5.1930">
    <property type="match status" value="1"/>
</dbReference>
<keyword evidence="3 9" id="KW-0597">Phosphoprotein</keyword>
<protein>
    <recommendedName>
        <fullName evidence="2">histidine kinase</fullName>
        <ecNumber evidence="2">2.7.13.3</ecNumber>
    </recommendedName>
</protein>
<evidence type="ECO:0000256" key="6">
    <source>
        <dbReference type="ARBA" id="ARBA00022777"/>
    </source>
</evidence>
<evidence type="ECO:0000256" key="5">
    <source>
        <dbReference type="ARBA" id="ARBA00022741"/>
    </source>
</evidence>
<gene>
    <name evidence="13" type="ORF">FNW02_11520</name>
</gene>
<reference evidence="13" key="1">
    <citation type="submission" date="2019-07" db="EMBL/GenBank/DDBJ databases">
        <title>Toxilogical consequences of a new and cryptic species of cyanobacteria (Komarekiella delphini-convector) recovered from the epidermis of a bottlenose dolphin and 1500 ft. in the air.</title>
        <authorList>
            <person name="Brown A.O."/>
            <person name="Dvorak P."/>
            <person name="Villanueva C.D."/>
            <person name="Foss A.J."/>
            <person name="Garvey A.D."/>
            <person name="Gibson Q.A."/>
            <person name="Johansen J.R."/>
            <person name="Casamatta D.A."/>
        </authorList>
    </citation>
    <scope>NUCLEOTIDE SEQUENCE</scope>
    <source>
        <strain evidence="13">SJRDD-AB1</strain>
    </source>
</reference>
<evidence type="ECO:0000256" key="7">
    <source>
        <dbReference type="ARBA" id="ARBA00022840"/>
    </source>
</evidence>
<dbReference type="InterPro" id="IPR036890">
    <property type="entry name" value="HATPase_C_sf"/>
</dbReference>
<evidence type="ECO:0000256" key="2">
    <source>
        <dbReference type="ARBA" id="ARBA00012438"/>
    </source>
</evidence>
<keyword evidence="8" id="KW-0902">Two-component regulatory system</keyword>
<dbReference type="SUPFAM" id="SSF52172">
    <property type="entry name" value="CheY-like"/>
    <property type="match status" value="1"/>
</dbReference>
<evidence type="ECO:0000256" key="10">
    <source>
        <dbReference type="SAM" id="Coils"/>
    </source>
</evidence>
<dbReference type="EC" id="2.7.13.3" evidence="2"/>
<dbReference type="InterPro" id="IPR001789">
    <property type="entry name" value="Sig_transdc_resp-reg_receiver"/>
</dbReference>
<dbReference type="InterPro" id="IPR003594">
    <property type="entry name" value="HATPase_dom"/>
</dbReference>
<evidence type="ECO:0000256" key="9">
    <source>
        <dbReference type="PROSITE-ProRule" id="PRU00169"/>
    </source>
</evidence>
<accession>A0AA40SW77</accession>
<evidence type="ECO:0000256" key="4">
    <source>
        <dbReference type="ARBA" id="ARBA00022679"/>
    </source>
</evidence>
<dbReference type="Gene3D" id="3.30.565.10">
    <property type="entry name" value="Histidine kinase-like ATPase, C-terminal domain"/>
    <property type="match status" value="1"/>
</dbReference>
<dbReference type="InterPro" id="IPR050482">
    <property type="entry name" value="Sensor_HK_TwoCompSys"/>
</dbReference>
<dbReference type="SMART" id="SM00448">
    <property type="entry name" value="REC"/>
    <property type="match status" value="1"/>
</dbReference>
<organism evidence="13 14">
    <name type="scientific">Komarekiella delphini-convector SJRDD-AB1</name>
    <dbReference type="NCBI Taxonomy" id="2593771"/>
    <lineage>
        <taxon>Bacteria</taxon>
        <taxon>Bacillati</taxon>
        <taxon>Cyanobacteriota</taxon>
        <taxon>Cyanophyceae</taxon>
        <taxon>Nostocales</taxon>
        <taxon>Nostocaceae</taxon>
        <taxon>Komarekiella</taxon>
        <taxon>Komarekiella delphini-convector</taxon>
    </lineage>
</organism>
<dbReference type="AlphaFoldDB" id="A0AA40SW77"/>
<comment type="catalytic activity">
    <reaction evidence="1">
        <text>ATP + protein L-histidine = ADP + protein N-phospho-L-histidine.</text>
        <dbReference type="EC" id="2.7.13.3"/>
    </reaction>
</comment>
<comment type="caution">
    <text evidence="13">The sequence shown here is derived from an EMBL/GenBank/DDBJ whole genome shotgun (WGS) entry which is preliminary data.</text>
</comment>
<evidence type="ECO:0000259" key="11">
    <source>
        <dbReference type="PROSITE" id="PS50109"/>
    </source>
</evidence>
<dbReference type="Gene3D" id="3.40.50.2300">
    <property type="match status" value="1"/>
</dbReference>
<sequence length="370" mass="41225">MEFTQSTKGDILIVDDTLDNLRLLSAMLDEQGYEVRSVTNGSIALIGIQAQPPDLILLDINMPGMTGYEVCQRLKSNPQTQEIPVIFISALNEVFDKVKAFSVGGVDFIHKPFQIEEVLARIEHQLKLCRLQLQLQEQNRRLQQTEADLRRSLEQERALNQRIEEMAALEERNRIARDIHDSLGHSLVALNVQMETALTLWQVDLERSRSFLVEAKKLGSEALQAVRESVSAIRSDPLHGQLLEGAIVNLAEEFYHLTDILPDCQIDLSQPLSDSVNHVVYRIIQEGLTNIYKHAKATSVKIKIQTAVTGLSLTLQDNGQGFQSDQAVAGYGLQGMQERTATVGGQLEIVSKPGAGCQIVVNFPRENHGK</sequence>
<dbReference type="GO" id="GO:0016020">
    <property type="term" value="C:membrane"/>
    <property type="evidence" value="ECO:0007669"/>
    <property type="project" value="InterPro"/>
</dbReference>
<dbReference type="Pfam" id="PF02518">
    <property type="entry name" value="HATPase_c"/>
    <property type="match status" value="1"/>
</dbReference>
<name>A0AA40SW77_9NOST</name>
<evidence type="ECO:0000256" key="1">
    <source>
        <dbReference type="ARBA" id="ARBA00000085"/>
    </source>
</evidence>
<dbReference type="InterPro" id="IPR011006">
    <property type="entry name" value="CheY-like_superfamily"/>
</dbReference>
<dbReference type="CDD" id="cd19920">
    <property type="entry name" value="REC_PA4781-like"/>
    <property type="match status" value="1"/>
</dbReference>
<feature type="domain" description="Histidine kinase" evidence="11">
    <location>
        <begin position="280"/>
        <end position="367"/>
    </location>
</feature>
<dbReference type="Pfam" id="PF07730">
    <property type="entry name" value="HisKA_3"/>
    <property type="match status" value="1"/>
</dbReference>
<dbReference type="PANTHER" id="PTHR24421">
    <property type="entry name" value="NITRATE/NITRITE SENSOR PROTEIN NARX-RELATED"/>
    <property type="match status" value="1"/>
</dbReference>
<evidence type="ECO:0000259" key="12">
    <source>
        <dbReference type="PROSITE" id="PS50110"/>
    </source>
</evidence>
<evidence type="ECO:0000313" key="13">
    <source>
        <dbReference type="EMBL" id="MBD6616448.1"/>
    </source>
</evidence>
<dbReference type="SUPFAM" id="SSF55874">
    <property type="entry name" value="ATPase domain of HSP90 chaperone/DNA topoisomerase II/histidine kinase"/>
    <property type="match status" value="1"/>
</dbReference>
<keyword evidence="10" id="KW-0175">Coiled coil</keyword>
<dbReference type="RefSeq" id="WP_191757687.1">
    <property type="nucleotide sequence ID" value="NZ_VJXY01000010.1"/>
</dbReference>
<keyword evidence="6" id="KW-0418">Kinase</keyword>
<dbReference type="GO" id="GO:0005524">
    <property type="term" value="F:ATP binding"/>
    <property type="evidence" value="ECO:0007669"/>
    <property type="project" value="UniProtKB-KW"/>
</dbReference>
<dbReference type="CDD" id="cd16917">
    <property type="entry name" value="HATPase_UhpB-NarQ-NarX-like"/>
    <property type="match status" value="1"/>
</dbReference>
<feature type="domain" description="Response regulatory" evidence="12">
    <location>
        <begin position="10"/>
        <end position="126"/>
    </location>
</feature>
<dbReference type="PANTHER" id="PTHR24421:SF10">
    <property type="entry name" value="NITRATE_NITRITE SENSOR PROTEIN NARQ"/>
    <property type="match status" value="1"/>
</dbReference>
<proteinExistence type="predicted"/>
<evidence type="ECO:0000256" key="3">
    <source>
        <dbReference type="ARBA" id="ARBA00022553"/>
    </source>
</evidence>
<evidence type="ECO:0000256" key="8">
    <source>
        <dbReference type="ARBA" id="ARBA00023012"/>
    </source>
</evidence>
<keyword evidence="5" id="KW-0547">Nucleotide-binding</keyword>
<keyword evidence="7" id="KW-0067">ATP-binding</keyword>
<keyword evidence="14" id="KW-1185">Reference proteome</keyword>
<keyword evidence="4" id="KW-0808">Transferase</keyword>